<dbReference type="Gene3D" id="3.40.47.40">
    <property type="entry name" value="Stage V sporulation protein AD"/>
    <property type="match status" value="1"/>
</dbReference>
<reference evidence="1 2" key="1">
    <citation type="submission" date="2017-10" db="EMBL/GenBank/DDBJ databases">
        <title>Bacillus sp. nov., a halophilic bacterium isolated from a Keqin Lake.</title>
        <authorList>
            <person name="Wang H."/>
        </authorList>
    </citation>
    <scope>NUCLEOTIDE SEQUENCE [LARGE SCALE GENOMIC DNA]</scope>
    <source>
        <strain evidence="1 2">KQ-12</strain>
    </source>
</reference>
<dbReference type="Pfam" id="PF07451">
    <property type="entry name" value="SpoVAD"/>
    <property type="match status" value="1"/>
</dbReference>
<sequence>MLVGKRTWMFEKRPVIISSGVIGGPFEKQGALANDFDRFYDDLWCGEKSYEQAQKKLLEDACQEALNKANLKQEDIQFIFAGDLLNQITSTSFACRSLSIPYFGLFGACATSMEALALAAYVVNSQGAQHVLTGSCSHNAAIEKTFRYPTEYGSQKPPTAQWTVTAAGVGLVASQGEGAVVTSATIGKVIDEGLKDPFNMGAAMAPAAVDTIKAHLTDRNLSTDHYDLILTGDLAKIGRPIALELFQQNKISIQEDIFQDAGLLIYKPDQPIQAGASGAGCSAAVTYGHILKRIQSGELKRVLIVATGALLSPLTFQQKESIPCIAHAVSIEHQGGM</sequence>
<dbReference type="EMBL" id="PDOD01000001">
    <property type="protein sequence ID" value="PYZ94456.1"/>
    <property type="molecule type" value="Genomic_DNA"/>
</dbReference>
<proteinExistence type="predicted"/>
<keyword evidence="2" id="KW-1185">Reference proteome</keyword>
<dbReference type="NCBIfam" id="NF006160">
    <property type="entry name" value="PRK08304.1"/>
    <property type="match status" value="1"/>
</dbReference>
<dbReference type="GO" id="GO:0016746">
    <property type="term" value="F:acyltransferase activity"/>
    <property type="evidence" value="ECO:0007669"/>
    <property type="project" value="InterPro"/>
</dbReference>
<dbReference type="InterPro" id="IPR010894">
    <property type="entry name" value="SpoVAD"/>
</dbReference>
<dbReference type="AlphaFoldDB" id="A0A323TK41"/>
<dbReference type="NCBIfam" id="NF009069">
    <property type="entry name" value="PRK12404.1"/>
    <property type="match status" value="1"/>
</dbReference>
<dbReference type="RefSeq" id="WP_110608089.1">
    <property type="nucleotide sequence ID" value="NZ_PDOD01000001.1"/>
</dbReference>
<evidence type="ECO:0000313" key="1">
    <source>
        <dbReference type="EMBL" id="PYZ94456.1"/>
    </source>
</evidence>
<protein>
    <submittedName>
        <fullName evidence="1">Stage V sporulation protein AD</fullName>
    </submittedName>
</protein>
<comment type="caution">
    <text evidence="1">The sequence shown here is derived from an EMBL/GenBank/DDBJ whole genome shotgun (WGS) entry which is preliminary data.</text>
</comment>
<dbReference type="PIRSF" id="PIRSF011570">
    <property type="entry name" value="SpoVAD"/>
    <property type="match status" value="1"/>
</dbReference>
<organism evidence="1 2">
    <name type="scientific">Salipaludibacillus keqinensis</name>
    <dbReference type="NCBI Taxonomy" id="2045207"/>
    <lineage>
        <taxon>Bacteria</taxon>
        <taxon>Bacillati</taxon>
        <taxon>Bacillota</taxon>
        <taxon>Bacilli</taxon>
        <taxon>Bacillales</taxon>
        <taxon>Bacillaceae</taxon>
    </lineage>
</organism>
<dbReference type="InterPro" id="IPR016039">
    <property type="entry name" value="Thiolase-like"/>
</dbReference>
<evidence type="ECO:0000313" key="2">
    <source>
        <dbReference type="Proteomes" id="UP000248214"/>
    </source>
</evidence>
<accession>A0A323TK41</accession>
<dbReference type="Proteomes" id="UP000248214">
    <property type="component" value="Unassembled WGS sequence"/>
</dbReference>
<dbReference type="OrthoDB" id="9770068at2"/>
<dbReference type="SUPFAM" id="SSF53901">
    <property type="entry name" value="Thiolase-like"/>
    <property type="match status" value="1"/>
</dbReference>
<name>A0A323TK41_9BACI</name>
<dbReference type="NCBIfam" id="TIGR02845">
    <property type="entry name" value="spore_V_AD"/>
    <property type="match status" value="1"/>
</dbReference>
<gene>
    <name evidence="1" type="primary">spoVAD</name>
    <name evidence="1" type="ORF">CR194_02680</name>
</gene>
<dbReference type="InterPro" id="IPR038369">
    <property type="entry name" value="SpoVAD_sf"/>
</dbReference>